<accession>A0A0F9D9T7</accession>
<feature type="region of interest" description="Disordered" evidence="1">
    <location>
        <begin position="43"/>
        <end position="64"/>
    </location>
</feature>
<sequence>MWINSDVVDLMKLLREIRDELRGINERQRGTNKQVQQEVFYVRKKKTRKRPLPPGAAQMGGHGL</sequence>
<dbReference type="AlphaFoldDB" id="A0A0F9D9T7"/>
<comment type="caution">
    <text evidence="2">The sequence shown here is derived from an EMBL/GenBank/DDBJ whole genome shotgun (WGS) entry which is preliminary data.</text>
</comment>
<protein>
    <submittedName>
        <fullName evidence="2">Uncharacterized protein</fullName>
    </submittedName>
</protein>
<evidence type="ECO:0000256" key="1">
    <source>
        <dbReference type="SAM" id="MobiDB-lite"/>
    </source>
</evidence>
<organism evidence="2">
    <name type="scientific">marine sediment metagenome</name>
    <dbReference type="NCBI Taxonomy" id="412755"/>
    <lineage>
        <taxon>unclassified sequences</taxon>
        <taxon>metagenomes</taxon>
        <taxon>ecological metagenomes</taxon>
    </lineage>
</organism>
<proteinExistence type="predicted"/>
<evidence type="ECO:0000313" key="2">
    <source>
        <dbReference type="EMBL" id="KKL50486.1"/>
    </source>
</evidence>
<name>A0A0F9D9T7_9ZZZZ</name>
<dbReference type="EMBL" id="LAZR01032580">
    <property type="protein sequence ID" value="KKL50486.1"/>
    <property type="molecule type" value="Genomic_DNA"/>
</dbReference>
<reference evidence="2" key="1">
    <citation type="journal article" date="2015" name="Nature">
        <title>Complex archaea that bridge the gap between prokaryotes and eukaryotes.</title>
        <authorList>
            <person name="Spang A."/>
            <person name="Saw J.H."/>
            <person name="Jorgensen S.L."/>
            <person name="Zaremba-Niedzwiedzka K."/>
            <person name="Martijn J."/>
            <person name="Lind A.E."/>
            <person name="van Eijk R."/>
            <person name="Schleper C."/>
            <person name="Guy L."/>
            <person name="Ettema T.J."/>
        </authorList>
    </citation>
    <scope>NUCLEOTIDE SEQUENCE</scope>
</reference>
<gene>
    <name evidence="2" type="ORF">LCGC14_2305030</name>
</gene>